<dbReference type="InterPro" id="IPR012865">
    <property type="entry name" value="DUF1642"/>
</dbReference>
<dbReference type="EMBL" id="BK032694">
    <property type="protein sequence ID" value="DAF55566.1"/>
    <property type="molecule type" value="Genomic_DNA"/>
</dbReference>
<protein>
    <recommendedName>
        <fullName evidence="2">Phage protein</fullName>
    </recommendedName>
</protein>
<accession>A0A8S5SX65</accession>
<sequence length="168" mass="20218">MNKQELIERIDKLPYVEGPIADTVTVNREWILKSIEQLDEPQKVTVPQFVADWYEKHKNDFEFAVFNYLYMFDKQDESDFKRWFRDSRTESFQILVSMLQFGYEVEKEKRYTVKMRATKQPLFYNNMYEKIFFSLGDLATRFTRKELEEVGLGWVFDCPGVEVEEVEG</sequence>
<evidence type="ECO:0008006" key="2">
    <source>
        <dbReference type="Google" id="ProtNLM"/>
    </source>
</evidence>
<organism evidence="1">
    <name type="scientific">Siphoviridae sp. ctBtT10</name>
    <dbReference type="NCBI Taxonomy" id="2827805"/>
    <lineage>
        <taxon>Viruses</taxon>
        <taxon>Duplodnaviria</taxon>
        <taxon>Heunggongvirae</taxon>
        <taxon>Uroviricota</taxon>
        <taxon>Caudoviricetes</taxon>
    </lineage>
</organism>
<name>A0A8S5SX65_9CAUD</name>
<evidence type="ECO:0000313" key="1">
    <source>
        <dbReference type="EMBL" id="DAF55566.1"/>
    </source>
</evidence>
<reference evidence="1" key="1">
    <citation type="journal article" date="2021" name="Proc. Natl. Acad. Sci. U.S.A.">
        <title>A Catalog of Tens of Thousands of Viruses from Human Metagenomes Reveals Hidden Associations with Chronic Diseases.</title>
        <authorList>
            <person name="Tisza M.J."/>
            <person name="Buck C.B."/>
        </authorList>
    </citation>
    <scope>NUCLEOTIDE SEQUENCE</scope>
    <source>
        <strain evidence="1">CtBtT10</strain>
    </source>
</reference>
<proteinExistence type="predicted"/>
<dbReference type="Pfam" id="PF07852">
    <property type="entry name" value="DUF1642"/>
    <property type="match status" value="1"/>
</dbReference>